<dbReference type="OrthoDB" id="1100567at2"/>
<dbReference type="Gene3D" id="2.60.120.1440">
    <property type="match status" value="1"/>
</dbReference>
<evidence type="ECO:0000259" key="1">
    <source>
        <dbReference type="Pfam" id="PF04773"/>
    </source>
</evidence>
<dbReference type="PANTHER" id="PTHR30273:SF2">
    <property type="entry name" value="PROTEIN FECR"/>
    <property type="match status" value="1"/>
</dbReference>
<dbReference type="RefSeq" id="WP_090550353.1">
    <property type="nucleotide sequence ID" value="NZ_FNSR01000002.1"/>
</dbReference>
<dbReference type="STRING" id="416943.SAMN05445871_5097"/>
<dbReference type="EMBL" id="FOAJ01000013">
    <property type="protein sequence ID" value="SEL75998.1"/>
    <property type="molecule type" value="Genomic_DNA"/>
</dbReference>
<proteinExistence type="predicted"/>
<dbReference type="PANTHER" id="PTHR30273">
    <property type="entry name" value="PERIPLASMIC SIGNAL SENSOR AND SIGMA FACTOR ACTIVATOR FECR-RELATED"/>
    <property type="match status" value="1"/>
</dbReference>
<evidence type="ECO:0000259" key="2">
    <source>
        <dbReference type="Pfam" id="PF16220"/>
    </source>
</evidence>
<feature type="domain" description="FecR N-terminal" evidence="2">
    <location>
        <begin position="25"/>
        <end position="66"/>
    </location>
</feature>
<dbReference type="Proteomes" id="UP000199120">
    <property type="component" value="Unassembled WGS sequence"/>
</dbReference>
<keyword evidence="4" id="KW-1185">Reference proteome</keyword>
<dbReference type="InterPro" id="IPR006860">
    <property type="entry name" value="FecR"/>
</dbReference>
<feature type="domain" description="FecR protein" evidence="1">
    <location>
        <begin position="124"/>
        <end position="221"/>
    </location>
</feature>
<dbReference type="GO" id="GO:0016989">
    <property type="term" value="F:sigma factor antagonist activity"/>
    <property type="evidence" value="ECO:0007669"/>
    <property type="project" value="TreeGrafter"/>
</dbReference>
<accession>A0A1H7SUA1</accession>
<organism evidence="3 4">
    <name type="scientific">Paraburkholderia caballeronis</name>
    <dbReference type="NCBI Taxonomy" id="416943"/>
    <lineage>
        <taxon>Bacteria</taxon>
        <taxon>Pseudomonadati</taxon>
        <taxon>Pseudomonadota</taxon>
        <taxon>Betaproteobacteria</taxon>
        <taxon>Burkholderiales</taxon>
        <taxon>Burkholderiaceae</taxon>
        <taxon>Paraburkholderia</taxon>
    </lineage>
</organism>
<dbReference type="PIRSF" id="PIRSF018266">
    <property type="entry name" value="FecR"/>
    <property type="match status" value="1"/>
</dbReference>
<sequence length="337" mass="36758">MPAADTVTPARAADDARPLERAVAREAAAWLVRLHDSPTREDLAACERWRAADPEHERAWQRAQQLNAKFGVVPAHVGLPVLGRKVRAGRRTATKTLTLLLVAGPAGYLAYRTTPWREWAADQRTATGERRSVTLADGTRVDLNTSTAFDVVFSRDERRLVLHAGEILVETGPDLHRDGGYRPFVVQTGQGRVRALGTRFVVRSDDGGDRTRVAVLQSAVEITPASAARLARVVVAGQQACFTATSVGPTRAADPHVADWTRGMLFAEHMRLGDFLAELGRYRRGLLRCDPAVADLAISGAFQIDRADDILAALPQTLPVRVVARTRYWITVIPAGA</sequence>
<gene>
    <name evidence="3" type="ORF">SAMN05192542_11331</name>
</gene>
<dbReference type="Pfam" id="PF16220">
    <property type="entry name" value="DUF4880"/>
    <property type="match status" value="1"/>
</dbReference>
<dbReference type="Pfam" id="PF04773">
    <property type="entry name" value="FecR"/>
    <property type="match status" value="1"/>
</dbReference>
<reference evidence="4" key="1">
    <citation type="submission" date="2016-10" db="EMBL/GenBank/DDBJ databases">
        <authorList>
            <person name="Varghese N."/>
            <person name="Submissions S."/>
        </authorList>
    </citation>
    <scope>NUCLEOTIDE SEQUENCE [LARGE SCALE GENOMIC DNA]</scope>
    <source>
        <strain evidence="4">LMG 26416</strain>
    </source>
</reference>
<evidence type="ECO:0000313" key="4">
    <source>
        <dbReference type="Proteomes" id="UP000199120"/>
    </source>
</evidence>
<name>A0A1H7SUA1_9BURK</name>
<dbReference type="AlphaFoldDB" id="A0A1H7SUA1"/>
<dbReference type="InterPro" id="IPR032623">
    <property type="entry name" value="FecR_N"/>
</dbReference>
<protein>
    <submittedName>
        <fullName evidence="3">FecR family protein</fullName>
    </submittedName>
</protein>
<dbReference type="InterPro" id="IPR012373">
    <property type="entry name" value="Ferrdict_sens_TM"/>
</dbReference>
<evidence type="ECO:0000313" key="3">
    <source>
        <dbReference type="EMBL" id="SEL75998.1"/>
    </source>
</evidence>